<dbReference type="EMBL" id="KV417535">
    <property type="protein sequence ID" value="KZP23072.1"/>
    <property type="molecule type" value="Genomic_DNA"/>
</dbReference>
<sequence>ERKMEKRVLKAREEELQPRKRNLMVETLWNAIWNGSPILATLFAFRHSTVVRGGKLTPVIAFKSITSACPTYPLW</sequence>
<keyword evidence="1" id="KW-0812">Transmembrane</keyword>
<name>A0A166LL11_9AGAM</name>
<keyword evidence="3" id="KW-0472">Membrane</keyword>
<dbReference type="Gene3D" id="1.20.1560.10">
    <property type="entry name" value="ABC transporter type 1, transmembrane domain"/>
    <property type="match status" value="1"/>
</dbReference>
<evidence type="ECO:0000256" key="1">
    <source>
        <dbReference type="ARBA" id="ARBA00022692"/>
    </source>
</evidence>
<organism evidence="4 5">
    <name type="scientific">Athelia psychrophila</name>
    <dbReference type="NCBI Taxonomy" id="1759441"/>
    <lineage>
        <taxon>Eukaryota</taxon>
        <taxon>Fungi</taxon>
        <taxon>Dikarya</taxon>
        <taxon>Basidiomycota</taxon>
        <taxon>Agaricomycotina</taxon>
        <taxon>Agaricomycetes</taxon>
        <taxon>Agaricomycetidae</taxon>
        <taxon>Atheliales</taxon>
        <taxon>Atheliaceae</taxon>
        <taxon>Athelia</taxon>
    </lineage>
</organism>
<evidence type="ECO:0000313" key="5">
    <source>
        <dbReference type="Proteomes" id="UP000076532"/>
    </source>
</evidence>
<dbReference type="AlphaFoldDB" id="A0A166LL11"/>
<gene>
    <name evidence="4" type="ORF">FIBSPDRAFT_738095</name>
</gene>
<dbReference type="GO" id="GO:0016020">
    <property type="term" value="C:membrane"/>
    <property type="evidence" value="ECO:0007669"/>
    <property type="project" value="InterPro"/>
</dbReference>
<protein>
    <submittedName>
        <fullName evidence="4">Uncharacterized protein</fullName>
    </submittedName>
</protein>
<dbReference type="InterPro" id="IPR036640">
    <property type="entry name" value="ABC1_TM_sf"/>
</dbReference>
<reference evidence="4 5" key="1">
    <citation type="journal article" date="2016" name="Mol. Biol. Evol.">
        <title>Comparative Genomics of Early-Diverging Mushroom-Forming Fungi Provides Insights into the Origins of Lignocellulose Decay Capabilities.</title>
        <authorList>
            <person name="Nagy L.G."/>
            <person name="Riley R."/>
            <person name="Tritt A."/>
            <person name="Adam C."/>
            <person name="Daum C."/>
            <person name="Floudas D."/>
            <person name="Sun H."/>
            <person name="Yadav J.S."/>
            <person name="Pangilinan J."/>
            <person name="Larsson K.H."/>
            <person name="Matsuura K."/>
            <person name="Barry K."/>
            <person name="Labutti K."/>
            <person name="Kuo R."/>
            <person name="Ohm R.A."/>
            <person name="Bhattacharya S.S."/>
            <person name="Shirouzu T."/>
            <person name="Yoshinaga Y."/>
            <person name="Martin F.M."/>
            <person name="Grigoriev I.V."/>
            <person name="Hibbett D.S."/>
        </authorList>
    </citation>
    <scope>NUCLEOTIDE SEQUENCE [LARGE SCALE GENOMIC DNA]</scope>
    <source>
        <strain evidence="4 5">CBS 109695</strain>
    </source>
</reference>
<dbReference type="Proteomes" id="UP000076532">
    <property type="component" value="Unassembled WGS sequence"/>
</dbReference>
<keyword evidence="2" id="KW-1133">Transmembrane helix</keyword>
<feature type="non-terminal residue" evidence="4">
    <location>
        <position position="1"/>
    </location>
</feature>
<accession>A0A166LL11</accession>
<dbReference type="STRING" id="436010.A0A166LL11"/>
<evidence type="ECO:0000256" key="3">
    <source>
        <dbReference type="ARBA" id="ARBA00023136"/>
    </source>
</evidence>
<keyword evidence="5" id="KW-1185">Reference proteome</keyword>
<proteinExistence type="predicted"/>
<evidence type="ECO:0000256" key="2">
    <source>
        <dbReference type="ARBA" id="ARBA00022989"/>
    </source>
</evidence>
<dbReference type="OrthoDB" id="6500128at2759"/>
<dbReference type="GO" id="GO:0005524">
    <property type="term" value="F:ATP binding"/>
    <property type="evidence" value="ECO:0007669"/>
    <property type="project" value="InterPro"/>
</dbReference>
<evidence type="ECO:0000313" key="4">
    <source>
        <dbReference type="EMBL" id="KZP23072.1"/>
    </source>
</evidence>